<evidence type="ECO:0000256" key="5">
    <source>
        <dbReference type="ARBA" id="ARBA00022840"/>
    </source>
</evidence>
<protein>
    <recommendedName>
        <fullName evidence="8">AAA+ ATPase domain-containing protein</fullName>
    </recommendedName>
</protein>
<dbReference type="NCBIfam" id="NF001679">
    <property type="entry name" value="PRK00440.1"/>
    <property type="match status" value="1"/>
</dbReference>
<comment type="subcellular location">
    <subcellularLocation>
        <location evidence="1">Nucleus</location>
    </subcellularLocation>
</comment>
<reference evidence="9" key="1">
    <citation type="submission" date="2023-10" db="EMBL/GenBank/DDBJ databases">
        <authorList>
            <person name="Chen Y."/>
            <person name="Shah S."/>
            <person name="Dougan E. K."/>
            <person name="Thang M."/>
            <person name="Chan C."/>
        </authorList>
    </citation>
    <scope>NUCLEOTIDE SEQUENCE [LARGE SCALE GENOMIC DNA]</scope>
</reference>
<keyword evidence="10" id="KW-1185">Reference proteome</keyword>
<comment type="similarity">
    <text evidence="2">Belongs to the activator 1 small subunits family.</text>
</comment>
<dbReference type="Pfam" id="PF08542">
    <property type="entry name" value="Rep_fac_C"/>
    <property type="match status" value="1"/>
</dbReference>
<evidence type="ECO:0000259" key="8">
    <source>
        <dbReference type="SMART" id="SM00382"/>
    </source>
</evidence>
<proteinExistence type="inferred from homology"/>
<feature type="region of interest" description="Disordered" evidence="7">
    <location>
        <begin position="1"/>
        <end position="42"/>
    </location>
</feature>
<dbReference type="SUPFAM" id="SSF48019">
    <property type="entry name" value="post-AAA+ oligomerization domain-like"/>
    <property type="match status" value="1"/>
</dbReference>
<dbReference type="CDD" id="cd00009">
    <property type="entry name" value="AAA"/>
    <property type="match status" value="1"/>
</dbReference>
<dbReference type="PANTHER" id="PTHR11669">
    <property type="entry name" value="REPLICATION FACTOR C / DNA POLYMERASE III GAMMA-TAU SUBUNIT"/>
    <property type="match status" value="1"/>
</dbReference>
<feature type="domain" description="AAA+ ATPase" evidence="8">
    <location>
        <begin position="71"/>
        <end position="206"/>
    </location>
</feature>
<keyword evidence="6" id="KW-0539">Nucleus</keyword>
<accession>A0ABN9R6F1</accession>
<dbReference type="InterPro" id="IPR003959">
    <property type="entry name" value="ATPase_AAA_core"/>
</dbReference>
<dbReference type="InterPro" id="IPR003593">
    <property type="entry name" value="AAA+_ATPase"/>
</dbReference>
<dbReference type="EMBL" id="CAUYUJ010005290">
    <property type="protein sequence ID" value="CAK0813071.1"/>
    <property type="molecule type" value="Genomic_DNA"/>
</dbReference>
<dbReference type="Gene3D" id="1.10.8.60">
    <property type="match status" value="1"/>
</dbReference>
<comment type="caution">
    <text evidence="9">The sequence shown here is derived from an EMBL/GenBank/DDBJ whole genome shotgun (WGS) entry which is preliminary data.</text>
</comment>
<feature type="compositionally biased region" description="Acidic residues" evidence="7">
    <location>
        <begin position="1"/>
        <end position="10"/>
    </location>
</feature>
<organism evidence="9 10">
    <name type="scientific">Prorocentrum cordatum</name>
    <dbReference type="NCBI Taxonomy" id="2364126"/>
    <lineage>
        <taxon>Eukaryota</taxon>
        <taxon>Sar</taxon>
        <taxon>Alveolata</taxon>
        <taxon>Dinophyceae</taxon>
        <taxon>Prorocentrales</taxon>
        <taxon>Prorocentraceae</taxon>
        <taxon>Prorocentrum</taxon>
    </lineage>
</organism>
<gene>
    <name evidence="9" type="ORF">PCOR1329_LOCUS17130</name>
</gene>
<dbReference type="InterPro" id="IPR050238">
    <property type="entry name" value="DNA_Rep/Repair_Clamp_Loader"/>
</dbReference>
<name>A0ABN9R6F1_9DINO</name>
<evidence type="ECO:0000256" key="6">
    <source>
        <dbReference type="ARBA" id="ARBA00023242"/>
    </source>
</evidence>
<dbReference type="Pfam" id="PF00004">
    <property type="entry name" value="AAA"/>
    <property type="match status" value="1"/>
</dbReference>
<dbReference type="CDD" id="cd18140">
    <property type="entry name" value="HLD_clamp_RFC"/>
    <property type="match status" value="1"/>
</dbReference>
<sequence length="363" mass="39956">MAAPSEDVEMVDAARPGASPPDAKRGRFASPPSTEGSQLPWVEKYRPSSLGELVAHEDIIRMIERMMTKKQLPHMLLHGPPGTGKTSTITALAKTMYREKYKSMTLEMNASDARGIDVVRDQIKTFVSVKQLFNSGSTEGQPKLVILDEADNMTQAAQFALRRMIEQYAPNARFILICNYSSKIIPALQSRCTKLRFAPLLEEQILGRLKHVARCEGIDLSDDGAQAIVQVGAGDMRKVLNIFQTTSMGHRGRVDAAAVYDSTGVPPPEDIDRFLRTLLNGAVTYAAGLQSLQELLREKGYALDDFLQLMHGRLVVQEIPANQRLPLIAALADIDYRLKQGCSERLQLAAIVGAFHEARAAVA</sequence>
<evidence type="ECO:0000256" key="2">
    <source>
        <dbReference type="ARBA" id="ARBA00005378"/>
    </source>
</evidence>
<dbReference type="PANTHER" id="PTHR11669:SF9">
    <property type="entry name" value="REPLICATION FACTOR C SUBUNIT 5"/>
    <property type="match status" value="1"/>
</dbReference>
<dbReference type="Gene3D" id="1.20.272.10">
    <property type="match status" value="1"/>
</dbReference>
<keyword evidence="5" id="KW-0067">ATP-binding</keyword>
<keyword evidence="3" id="KW-0235">DNA replication</keyword>
<dbReference type="InterPro" id="IPR008921">
    <property type="entry name" value="DNA_pol3_clamp-load_cplx_C"/>
</dbReference>
<dbReference type="SMART" id="SM00382">
    <property type="entry name" value="AAA"/>
    <property type="match status" value="1"/>
</dbReference>
<dbReference type="InterPro" id="IPR047854">
    <property type="entry name" value="RFC_lid"/>
</dbReference>
<evidence type="ECO:0000313" key="10">
    <source>
        <dbReference type="Proteomes" id="UP001189429"/>
    </source>
</evidence>
<dbReference type="InterPro" id="IPR013748">
    <property type="entry name" value="Rep_factorC_C"/>
</dbReference>
<evidence type="ECO:0000313" key="9">
    <source>
        <dbReference type="EMBL" id="CAK0813071.1"/>
    </source>
</evidence>
<dbReference type="Proteomes" id="UP001189429">
    <property type="component" value="Unassembled WGS sequence"/>
</dbReference>
<dbReference type="InterPro" id="IPR027417">
    <property type="entry name" value="P-loop_NTPase"/>
</dbReference>
<evidence type="ECO:0000256" key="3">
    <source>
        <dbReference type="ARBA" id="ARBA00022705"/>
    </source>
</evidence>
<evidence type="ECO:0000256" key="7">
    <source>
        <dbReference type="SAM" id="MobiDB-lite"/>
    </source>
</evidence>
<dbReference type="SUPFAM" id="SSF52540">
    <property type="entry name" value="P-loop containing nucleoside triphosphate hydrolases"/>
    <property type="match status" value="1"/>
</dbReference>
<evidence type="ECO:0000256" key="1">
    <source>
        <dbReference type="ARBA" id="ARBA00004123"/>
    </source>
</evidence>
<dbReference type="Gene3D" id="3.40.50.300">
    <property type="entry name" value="P-loop containing nucleotide triphosphate hydrolases"/>
    <property type="match status" value="1"/>
</dbReference>
<keyword evidence="4" id="KW-0547">Nucleotide-binding</keyword>
<evidence type="ECO:0000256" key="4">
    <source>
        <dbReference type="ARBA" id="ARBA00022741"/>
    </source>
</evidence>